<sequence>MTGKYVFTLSEKDGEYAAQYLNETEKSREDGLRQIRKWLNEEKAHLNARLEDKYILPFLRGCKFNLEKTKVKMTNYYTMKKNRPEWFQDRNPELPEIQDLVKLGVFFPLKMRHENKLVVIAKAAAHDPKKYTLDDVCKAGKMILDVAALDDERVQIYGVAAVFDLKGLSFSHMLQVTPSIMKHIVHAWQNDHCKVKQLEFINTPFHVMVLLNLLKSFISDKLKGRVRVHYRGSDTLYDAVDRAILPPEYGGYGKDIETLVGYWNEKLLSRQKWFEEDEQYKAE</sequence>
<dbReference type="AlphaFoldDB" id="A0AAV8XK20"/>
<dbReference type="EMBL" id="JAPWTK010000521">
    <property type="protein sequence ID" value="KAJ8938905.1"/>
    <property type="molecule type" value="Genomic_DNA"/>
</dbReference>
<dbReference type="SMART" id="SM01100">
    <property type="entry name" value="CRAL_TRIO_N"/>
    <property type="match status" value="1"/>
</dbReference>
<dbReference type="Gene3D" id="1.10.8.20">
    <property type="entry name" value="N-terminal domain of phosphatidylinositol transfer protein sec14p"/>
    <property type="match status" value="1"/>
</dbReference>
<dbReference type="InterPro" id="IPR036865">
    <property type="entry name" value="CRAL-TRIO_dom_sf"/>
</dbReference>
<dbReference type="Gene3D" id="3.40.525.10">
    <property type="entry name" value="CRAL-TRIO lipid binding domain"/>
    <property type="match status" value="1"/>
</dbReference>
<dbReference type="PANTHER" id="PTHR10174:SF224">
    <property type="entry name" value="RETINOL-BINDING PROTEIN PINTA"/>
    <property type="match status" value="1"/>
</dbReference>
<evidence type="ECO:0000313" key="2">
    <source>
        <dbReference type="EMBL" id="KAJ8938905.1"/>
    </source>
</evidence>
<protein>
    <recommendedName>
        <fullName evidence="1">CRAL-TRIO domain-containing protein</fullName>
    </recommendedName>
</protein>
<dbReference type="Gene3D" id="1.20.5.1200">
    <property type="entry name" value="Alpha-tocopherol transfer"/>
    <property type="match status" value="1"/>
</dbReference>
<comment type="caution">
    <text evidence="2">The sequence shown here is derived from an EMBL/GenBank/DDBJ whole genome shotgun (WGS) entry which is preliminary data.</text>
</comment>
<dbReference type="PANTHER" id="PTHR10174">
    <property type="entry name" value="ALPHA-TOCOPHEROL TRANSFER PROTEIN-RELATED"/>
    <property type="match status" value="1"/>
</dbReference>
<proteinExistence type="predicted"/>
<evidence type="ECO:0000313" key="3">
    <source>
        <dbReference type="Proteomes" id="UP001162162"/>
    </source>
</evidence>
<dbReference type="SUPFAM" id="SSF46938">
    <property type="entry name" value="CRAL/TRIO N-terminal domain"/>
    <property type="match status" value="1"/>
</dbReference>
<dbReference type="InterPro" id="IPR001251">
    <property type="entry name" value="CRAL-TRIO_dom"/>
</dbReference>
<gene>
    <name evidence="2" type="ORF">NQ318_008658</name>
</gene>
<evidence type="ECO:0000259" key="1">
    <source>
        <dbReference type="PROSITE" id="PS50191"/>
    </source>
</evidence>
<dbReference type="InterPro" id="IPR011074">
    <property type="entry name" value="CRAL/TRIO_N_dom"/>
</dbReference>
<dbReference type="InterPro" id="IPR036273">
    <property type="entry name" value="CRAL/TRIO_N_dom_sf"/>
</dbReference>
<dbReference type="GO" id="GO:0016020">
    <property type="term" value="C:membrane"/>
    <property type="evidence" value="ECO:0007669"/>
    <property type="project" value="TreeGrafter"/>
</dbReference>
<reference evidence="2" key="1">
    <citation type="journal article" date="2023" name="Insect Mol. Biol.">
        <title>Genome sequencing provides insights into the evolution of gene families encoding plant cell wall-degrading enzymes in longhorned beetles.</title>
        <authorList>
            <person name="Shin N.R."/>
            <person name="Okamura Y."/>
            <person name="Kirsch R."/>
            <person name="Pauchet Y."/>
        </authorList>
    </citation>
    <scope>NUCLEOTIDE SEQUENCE</scope>
    <source>
        <strain evidence="2">AMC_N1</strain>
    </source>
</reference>
<dbReference type="CDD" id="cd00170">
    <property type="entry name" value="SEC14"/>
    <property type="match status" value="1"/>
</dbReference>
<name>A0AAV8XK20_9CUCU</name>
<dbReference type="Pfam" id="PF00650">
    <property type="entry name" value="CRAL_TRIO"/>
    <property type="match status" value="1"/>
</dbReference>
<dbReference type="PRINTS" id="PR00180">
    <property type="entry name" value="CRETINALDHBP"/>
</dbReference>
<dbReference type="PROSITE" id="PS50191">
    <property type="entry name" value="CRAL_TRIO"/>
    <property type="match status" value="1"/>
</dbReference>
<feature type="domain" description="CRAL-TRIO" evidence="1">
    <location>
        <begin position="94"/>
        <end position="257"/>
    </location>
</feature>
<keyword evidence="3" id="KW-1185">Reference proteome</keyword>
<organism evidence="2 3">
    <name type="scientific">Aromia moschata</name>
    <dbReference type="NCBI Taxonomy" id="1265417"/>
    <lineage>
        <taxon>Eukaryota</taxon>
        <taxon>Metazoa</taxon>
        <taxon>Ecdysozoa</taxon>
        <taxon>Arthropoda</taxon>
        <taxon>Hexapoda</taxon>
        <taxon>Insecta</taxon>
        <taxon>Pterygota</taxon>
        <taxon>Neoptera</taxon>
        <taxon>Endopterygota</taxon>
        <taxon>Coleoptera</taxon>
        <taxon>Polyphaga</taxon>
        <taxon>Cucujiformia</taxon>
        <taxon>Chrysomeloidea</taxon>
        <taxon>Cerambycidae</taxon>
        <taxon>Cerambycinae</taxon>
        <taxon>Callichromatini</taxon>
        <taxon>Aromia</taxon>
    </lineage>
</organism>
<accession>A0AAV8XK20</accession>
<dbReference type="Proteomes" id="UP001162162">
    <property type="component" value="Unassembled WGS sequence"/>
</dbReference>
<dbReference type="SUPFAM" id="SSF52087">
    <property type="entry name" value="CRAL/TRIO domain"/>
    <property type="match status" value="1"/>
</dbReference>
<dbReference type="SMART" id="SM00516">
    <property type="entry name" value="SEC14"/>
    <property type="match status" value="1"/>
</dbReference>
<dbReference type="GO" id="GO:1902936">
    <property type="term" value="F:phosphatidylinositol bisphosphate binding"/>
    <property type="evidence" value="ECO:0007669"/>
    <property type="project" value="TreeGrafter"/>
</dbReference>